<evidence type="ECO:0000259" key="2">
    <source>
        <dbReference type="Pfam" id="PF13098"/>
    </source>
</evidence>
<evidence type="ECO:0000313" key="4">
    <source>
        <dbReference type="Proteomes" id="UP000192277"/>
    </source>
</evidence>
<comment type="caution">
    <text evidence="3">The sequence shown here is derived from an EMBL/GenBank/DDBJ whole genome shotgun (WGS) entry which is preliminary data.</text>
</comment>
<dbReference type="RefSeq" id="WP_014221131.1">
    <property type="nucleotide sequence ID" value="NZ_LWBO01000018.1"/>
</dbReference>
<dbReference type="Pfam" id="PF13098">
    <property type="entry name" value="Thioredoxin_2"/>
    <property type="match status" value="1"/>
</dbReference>
<accession>A0ABX3NXK7</accession>
<organism evidence="3 4">
    <name type="scientific">Niastella koreensis</name>
    <dbReference type="NCBI Taxonomy" id="354356"/>
    <lineage>
        <taxon>Bacteria</taxon>
        <taxon>Pseudomonadati</taxon>
        <taxon>Bacteroidota</taxon>
        <taxon>Chitinophagia</taxon>
        <taxon>Chitinophagales</taxon>
        <taxon>Chitinophagaceae</taxon>
        <taxon>Niastella</taxon>
    </lineage>
</organism>
<protein>
    <recommendedName>
        <fullName evidence="2">Thioredoxin-like fold domain-containing protein</fullName>
    </recommendedName>
</protein>
<evidence type="ECO:0000313" key="3">
    <source>
        <dbReference type="EMBL" id="OQP45985.1"/>
    </source>
</evidence>
<dbReference type="PROSITE" id="PS00194">
    <property type="entry name" value="THIOREDOXIN_1"/>
    <property type="match status" value="1"/>
</dbReference>
<dbReference type="EMBL" id="LWBO01000018">
    <property type="protein sequence ID" value="OQP45985.1"/>
    <property type="molecule type" value="Genomic_DNA"/>
</dbReference>
<keyword evidence="1" id="KW-0676">Redox-active center</keyword>
<sequence length="461" mass="53572">MAKISFILLVVSFFINTGYTQERGISFCHKLSWQELLKRAKKENKYIFLDCHTTWCGPCKRMSLNIFPLQEVGDYMNKYFISAKLQMDTTVQDNDEIKAWYKDAEAMAHRYSINVYPTLLYFNPRGELVYKISTSFTDPKTFIASAEIARNPNNSFGKLLGEYNDGNRDTSLLKYLAVAARNEKNRALTIKVSNEYAIEVLKLYNNLKDSSIYKSLAEVVNSLGNDSLAHLFANKYIGSLDKHSLNKENIAYMVRYTTYIDDPGFKIFLDQSEQINATMGQASYNYAIDVLKNIIIKQDEEFVALRSSTNWVPDWQKIQNKLEKKYNALVADKTVGFFKRDFYKQRSQWPEYIESLITYINKYPLSITTSGYNDFAWQVFEHSDNPVDLKIALEWSKKTLIVNGKEEHSNMDTYANILYKLGKKNDAISWEQRAWNIANPENKLVYQKTLEKMRTGEPTWP</sequence>
<name>A0ABX3NXK7_9BACT</name>
<dbReference type="Proteomes" id="UP000192277">
    <property type="component" value="Unassembled WGS sequence"/>
</dbReference>
<dbReference type="InterPro" id="IPR017937">
    <property type="entry name" value="Thioredoxin_CS"/>
</dbReference>
<evidence type="ECO:0000256" key="1">
    <source>
        <dbReference type="ARBA" id="ARBA00023284"/>
    </source>
</evidence>
<dbReference type="SUPFAM" id="SSF52833">
    <property type="entry name" value="Thioredoxin-like"/>
    <property type="match status" value="1"/>
</dbReference>
<keyword evidence="4" id="KW-1185">Reference proteome</keyword>
<dbReference type="Gene3D" id="3.40.30.10">
    <property type="entry name" value="Glutaredoxin"/>
    <property type="match status" value="1"/>
</dbReference>
<reference evidence="3 4" key="1">
    <citation type="submission" date="2016-04" db="EMBL/GenBank/DDBJ databases">
        <authorList>
            <person name="Chen L."/>
            <person name="Zhuang W."/>
            <person name="Wang G."/>
        </authorList>
    </citation>
    <scope>NUCLEOTIDE SEQUENCE [LARGE SCALE GENOMIC DNA]</scope>
    <source>
        <strain evidence="4">GR20</strain>
    </source>
</reference>
<dbReference type="InterPro" id="IPR036249">
    <property type="entry name" value="Thioredoxin-like_sf"/>
</dbReference>
<dbReference type="InterPro" id="IPR012336">
    <property type="entry name" value="Thioredoxin-like_fold"/>
</dbReference>
<proteinExistence type="predicted"/>
<gene>
    <name evidence="3" type="ORF">A4D02_32865</name>
</gene>
<feature type="domain" description="Thioredoxin-like fold" evidence="2">
    <location>
        <begin position="40"/>
        <end position="142"/>
    </location>
</feature>